<organism evidence="2 3">
    <name type="scientific">Diversispora epigaea</name>
    <dbReference type="NCBI Taxonomy" id="1348612"/>
    <lineage>
        <taxon>Eukaryota</taxon>
        <taxon>Fungi</taxon>
        <taxon>Fungi incertae sedis</taxon>
        <taxon>Mucoromycota</taxon>
        <taxon>Glomeromycotina</taxon>
        <taxon>Glomeromycetes</taxon>
        <taxon>Diversisporales</taxon>
        <taxon>Diversisporaceae</taxon>
        <taxon>Diversispora</taxon>
    </lineage>
</organism>
<evidence type="ECO:0000313" key="2">
    <source>
        <dbReference type="EMBL" id="RHZ45007.1"/>
    </source>
</evidence>
<dbReference type="EMBL" id="PQFF01000560">
    <property type="protein sequence ID" value="RHZ45007.1"/>
    <property type="molecule type" value="Genomic_DNA"/>
</dbReference>
<sequence>MYFEYSLATVQTILAEVELSNYEESLQEESSQEVIEIDQDSQNEDDYSNTDDFGNYLQEWIGMLEDEKKAFEELEKIDDDENDNITHPAINLDTKWKLLSIFKELDFLYNN</sequence>
<dbReference type="AlphaFoldDB" id="A0A397G315"/>
<keyword evidence="3" id="KW-1185">Reference proteome</keyword>
<name>A0A397G315_9GLOM</name>
<gene>
    <name evidence="2" type="ORF">Glove_700g11</name>
</gene>
<reference evidence="2 3" key="1">
    <citation type="submission" date="2018-08" db="EMBL/GenBank/DDBJ databases">
        <title>Genome and evolution of the arbuscular mycorrhizal fungus Diversispora epigaea (formerly Glomus versiforme) and its bacterial endosymbionts.</title>
        <authorList>
            <person name="Sun X."/>
            <person name="Fei Z."/>
            <person name="Harrison M."/>
        </authorList>
    </citation>
    <scope>NUCLEOTIDE SEQUENCE [LARGE SCALE GENOMIC DNA]</scope>
    <source>
        <strain evidence="2 3">IT104</strain>
    </source>
</reference>
<dbReference type="Proteomes" id="UP000266861">
    <property type="component" value="Unassembled WGS sequence"/>
</dbReference>
<protein>
    <submittedName>
        <fullName evidence="2">Uncharacterized protein</fullName>
    </submittedName>
</protein>
<evidence type="ECO:0000313" key="3">
    <source>
        <dbReference type="Proteomes" id="UP000266861"/>
    </source>
</evidence>
<proteinExistence type="predicted"/>
<evidence type="ECO:0000256" key="1">
    <source>
        <dbReference type="SAM" id="MobiDB-lite"/>
    </source>
</evidence>
<comment type="caution">
    <text evidence="2">The sequence shown here is derived from an EMBL/GenBank/DDBJ whole genome shotgun (WGS) entry which is preliminary data.</text>
</comment>
<accession>A0A397G315</accession>
<dbReference type="OrthoDB" id="2427212at2759"/>
<feature type="region of interest" description="Disordered" evidence="1">
    <location>
        <begin position="25"/>
        <end position="49"/>
    </location>
</feature>